<feature type="domain" description="Response regulatory" evidence="6">
    <location>
        <begin position="3"/>
        <end position="121"/>
    </location>
</feature>
<organism evidence="7 8">
    <name type="scientific">Paenibacillus eucommiae</name>
    <dbReference type="NCBI Taxonomy" id="1355755"/>
    <lineage>
        <taxon>Bacteria</taxon>
        <taxon>Bacillati</taxon>
        <taxon>Bacillota</taxon>
        <taxon>Bacilli</taxon>
        <taxon>Bacillales</taxon>
        <taxon>Paenibacillaceae</taxon>
        <taxon>Paenibacillus</taxon>
    </lineage>
</organism>
<dbReference type="InterPro" id="IPR018060">
    <property type="entry name" value="HTH_AraC"/>
</dbReference>
<evidence type="ECO:0000259" key="5">
    <source>
        <dbReference type="PROSITE" id="PS01124"/>
    </source>
</evidence>
<keyword evidence="3" id="KW-0804">Transcription</keyword>
<dbReference type="InterPro" id="IPR020449">
    <property type="entry name" value="Tscrpt_reg_AraC-type_HTH"/>
</dbReference>
<evidence type="ECO:0000256" key="3">
    <source>
        <dbReference type="ARBA" id="ARBA00023163"/>
    </source>
</evidence>
<dbReference type="RefSeq" id="WP_209975973.1">
    <property type="nucleotide sequence ID" value="NZ_JAGGLB010000023.1"/>
</dbReference>
<gene>
    <name evidence="7" type="ORF">J2Z66_005746</name>
</gene>
<dbReference type="InterPro" id="IPR001789">
    <property type="entry name" value="Sig_transdc_resp-reg_receiver"/>
</dbReference>
<dbReference type="PROSITE" id="PS50110">
    <property type="entry name" value="RESPONSE_REGULATORY"/>
    <property type="match status" value="1"/>
</dbReference>
<dbReference type="Gene3D" id="1.10.10.60">
    <property type="entry name" value="Homeodomain-like"/>
    <property type="match status" value="2"/>
</dbReference>
<dbReference type="InterPro" id="IPR018062">
    <property type="entry name" value="HTH_AraC-typ_CS"/>
</dbReference>
<accession>A0ABS4J4A8</accession>
<dbReference type="Pfam" id="PF12833">
    <property type="entry name" value="HTH_18"/>
    <property type="match status" value="1"/>
</dbReference>
<dbReference type="SMART" id="SM00448">
    <property type="entry name" value="REC"/>
    <property type="match status" value="1"/>
</dbReference>
<dbReference type="InterPro" id="IPR011006">
    <property type="entry name" value="CheY-like_superfamily"/>
</dbReference>
<feature type="domain" description="HTH araC/xylS-type" evidence="5">
    <location>
        <begin position="340"/>
        <end position="442"/>
    </location>
</feature>
<dbReference type="SUPFAM" id="SSF46689">
    <property type="entry name" value="Homeodomain-like"/>
    <property type="match status" value="2"/>
</dbReference>
<dbReference type="InterPro" id="IPR009057">
    <property type="entry name" value="Homeodomain-like_sf"/>
</dbReference>
<evidence type="ECO:0000256" key="4">
    <source>
        <dbReference type="PROSITE-ProRule" id="PRU00169"/>
    </source>
</evidence>
<dbReference type="PROSITE" id="PS00041">
    <property type="entry name" value="HTH_ARAC_FAMILY_1"/>
    <property type="match status" value="1"/>
</dbReference>
<dbReference type="EMBL" id="JAGGLB010000023">
    <property type="protein sequence ID" value="MBP1994120.1"/>
    <property type="molecule type" value="Genomic_DNA"/>
</dbReference>
<keyword evidence="4" id="KW-0597">Phosphoprotein</keyword>
<feature type="modified residue" description="4-aspartylphosphate" evidence="4">
    <location>
        <position position="55"/>
    </location>
</feature>
<sequence length="462" mass="53228">MYRVLIVDDEPFIVNNIFQLLAEESQLELETYRAYNVYEALDCLAHNRIDIVISDIRMPGMSGIELHERIIHSWPMCKVIFLTGFNEFDYARKAIRMGGVVDYVLKNEDDHVLLAAVEKAFVELGKLEQQVNQDIQARTKLHLAMPAFQKSTLLELISEPVAPVKERARKLAESDIPILPDKPVFLVVGSMDGWDEGMNEAGRMLLLYACQNIASEYLKPTCIQLSFTLEAYKLVWFIQPGGLLDGETRDAQQEQRAWQHLKTRVYSIMETVQQTCMKLLKHPVSFVIAREPYGWEQIGTRMKLLSDLLDQYTGNGQEMLIQDSDKPSSSYELADGEYTERLIPFIHHYVTTHLDGDLSLTTLATLVHHSPTYLSRLYRRTTGTMLSDYITNERMKKAKELLSETGMKIQEIAITAGYEAASQFNRSFKRIFQITPQEYRERSVIERELKRATNAKKDKDRR</sequence>
<evidence type="ECO:0000259" key="6">
    <source>
        <dbReference type="PROSITE" id="PS50110"/>
    </source>
</evidence>
<evidence type="ECO:0000313" key="7">
    <source>
        <dbReference type="EMBL" id="MBP1994120.1"/>
    </source>
</evidence>
<protein>
    <submittedName>
        <fullName evidence="7">Two-component system response regulator YesN</fullName>
    </submittedName>
</protein>
<dbReference type="Gene3D" id="3.40.50.2300">
    <property type="match status" value="1"/>
</dbReference>
<keyword evidence="8" id="KW-1185">Reference proteome</keyword>
<evidence type="ECO:0000256" key="2">
    <source>
        <dbReference type="ARBA" id="ARBA00023125"/>
    </source>
</evidence>
<name>A0ABS4J4A8_9BACL</name>
<dbReference type="PROSITE" id="PS01124">
    <property type="entry name" value="HTH_ARAC_FAMILY_2"/>
    <property type="match status" value="1"/>
</dbReference>
<evidence type="ECO:0000313" key="8">
    <source>
        <dbReference type="Proteomes" id="UP001519287"/>
    </source>
</evidence>
<dbReference type="Pfam" id="PF00072">
    <property type="entry name" value="Response_reg"/>
    <property type="match status" value="1"/>
</dbReference>
<dbReference type="SUPFAM" id="SSF52172">
    <property type="entry name" value="CheY-like"/>
    <property type="match status" value="1"/>
</dbReference>
<comment type="caution">
    <text evidence="7">The sequence shown here is derived from an EMBL/GenBank/DDBJ whole genome shotgun (WGS) entry which is preliminary data.</text>
</comment>
<dbReference type="PANTHER" id="PTHR43280">
    <property type="entry name" value="ARAC-FAMILY TRANSCRIPTIONAL REGULATOR"/>
    <property type="match status" value="1"/>
</dbReference>
<keyword evidence="1" id="KW-0805">Transcription regulation</keyword>
<evidence type="ECO:0000256" key="1">
    <source>
        <dbReference type="ARBA" id="ARBA00023015"/>
    </source>
</evidence>
<dbReference type="PRINTS" id="PR00032">
    <property type="entry name" value="HTHARAC"/>
</dbReference>
<dbReference type="SMART" id="SM00342">
    <property type="entry name" value="HTH_ARAC"/>
    <property type="match status" value="1"/>
</dbReference>
<dbReference type="Proteomes" id="UP001519287">
    <property type="component" value="Unassembled WGS sequence"/>
</dbReference>
<keyword evidence="2" id="KW-0238">DNA-binding</keyword>
<dbReference type="CDD" id="cd17536">
    <property type="entry name" value="REC_YesN-like"/>
    <property type="match status" value="1"/>
</dbReference>
<dbReference type="PANTHER" id="PTHR43280:SF28">
    <property type="entry name" value="HTH-TYPE TRANSCRIPTIONAL ACTIVATOR RHAS"/>
    <property type="match status" value="1"/>
</dbReference>
<proteinExistence type="predicted"/>
<reference evidence="7 8" key="1">
    <citation type="submission" date="2021-03" db="EMBL/GenBank/DDBJ databases">
        <title>Genomic Encyclopedia of Type Strains, Phase IV (KMG-IV): sequencing the most valuable type-strain genomes for metagenomic binning, comparative biology and taxonomic classification.</title>
        <authorList>
            <person name="Goeker M."/>
        </authorList>
    </citation>
    <scope>NUCLEOTIDE SEQUENCE [LARGE SCALE GENOMIC DNA]</scope>
    <source>
        <strain evidence="7 8">DSM 26048</strain>
    </source>
</reference>